<dbReference type="GO" id="GO:0004803">
    <property type="term" value="F:transposase activity"/>
    <property type="evidence" value="ECO:0007669"/>
    <property type="project" value="InterPro"/>
</dbReference>
<feature type="domain" description="Transposase IS200-like" evidence="1">
    <location>
        <begin position="9"/>
        <end position="131"/>
    </location>
</feature>
<dbReference type="Pfam" id="PF01797">
    <property type="entry name" value="Y1_Tnp"/>
    <property type="match status" value="1"/>
</dbReference>
<evidence type="ECO:0000313" key="3">
    <source>
        <dbReference type="Proteomes" id="UP001139095"/>
    </source>
</evidence>
<dbReference type="Gene3D" id="3.30.70.1290">
    <property type="entry name" value="Transposase IS200-like"/>
    <property type="match status" value="1"/>
</dbReference>
<dbReference type="AlphaFoldDB" id="A0A9X1LFV3"/>
<dbReference type="GO" id="GO:0006313">
    <property type="term" value="P:DNA transposition"/>
    <property type="evidence" value="ECO:0007669"/>
    <property type="project" value="InterPro"/>
</dbReference>
<proteinExistence type="predicted"/>
<organism evidence="2 3">
    <name type="scientific">Marinomonas algarum</name>
    <dbReference type="NCBI Taxonomy" id="2883105"/>
    <lineage>
        <taxon>Bacteria</taxon>
        <taxon>Pseudomonadati</taxon>
        <taxon>Pseudomonadota</taxon>
        <taxon>Gammaproteobacteria</taxon>
        <taxon>Oceanospirillales</taxon>
        <taxon>Oceanospirillaceae</taxon>
        <taxon>Marinomonas</taxon>
    </lineage>
</organism>
<sequence length="135" mass="15649">MKRSHNSCVYKLIYHLVLVTKYRNDCLTSEMLTWLESEFKRLLEASDCDLMEFNGESDHVHALISLHPSLAPANLINSLKTVTSRMSKKHFGDHLKKYYWGTNALWNRSYCLLSVGGASLEVIIKQYIENQDRPK</sequence>
<gene>
    <name evidence="2" type="primary">tnpA</name>
    <name evidence="2" type="ORF">LG368_14795</name>
</gene>
<dbReference type="GO" id="GO:0003677">
    <property type="term" value="F:DNA binding"/>
    <property type="evidence" value="ECO:0007669"/>
    <property type="project" value="InterPro"/>
</dbReference>
<reference evidence="2" key="1">
    <citation type="submission" date="2021-10" db="EMBL/GenBank/DDBJ databases">
        <title>Marinomonas pontica sp. nov., isolated from the Black Sea.</title>
        <authorList>
            <person name="Zhao L.-H."/>
            <person name="Xue J.-H."/>
        </authorList>
    </citation>
    <scope>NUCLEOTIDE SEQUENCE</scope>
    <source>
        <strain evidence="2">E8</strain>
    </source>
</reference>
<dbReference type="InterPro" id="IPR002686">
    <property type="entry name" value="Transposase_17"/>
</dbReference>
<evidence type="ECO:0000259" key="1">
    <source>
        <dbReference type="SMART" id="SM01321"/>
    </source>
</evidence>
<dbReference type="EMBL" id="JAJATW010000041">
    <property type="protein sequence ID" value="MCB5163135.1"/>
    <property type="molecule type" value="Genomic_DNA"/>
</dbReference>
<dbReference type="PANTHER" id="PTHR33360">
    <property type="entry name" value="TRANSPOSASE FOR INSERTION SEQUENCE ELEMENT IS200"/>
    <property type="match status" value="1"/>
</dbReference>
<accession>A0A9X1LFV3</accession>
<protein>
    <submittedName>
        <fullName evidence="2">IS200/IS605 family transposase</fullName>
    </submittedName>
</protein>
<evidence type="ECO:0000313" key="2">
    <source>
        <dbReference type="EMBL" id="MCB5163135.1"/>
    </source>
</evidence>
<keyword evidence="3" id="KW-1185">Reference proteome</keyword>
<dbReference type="InterPro" id="IPR036515">
    <property type="entry name" value="Transposase_17_sf"/>
</dbReference>
<dbReference type="SUPFAM" id="SSF143422">
    <property type="entry name" value="Transposase IS200-like"/>
    <property type="match status" value="1"/>
</dbReference>
<dbReference type="NCBIfam" id="NF033573">
    <property type="entry name" value="transpos_IS200"/>
    <property type="match status" value="1"/>
</dbReference>
<name>A0A9X1LFV3_9GAMM</name>
<comment type="caution">
    <text evidence="2">The sequence shown here is derived from an EMBL/GenBank/DDBJ whole genome shotgun (WGS) entry which is preliminary data.</text>
</comment>
<dbReference type="PANTHER" id="PTHR33360:SF2">
    <property type="entry name" value="TRANSPOSASE FOR INSERTION SEQUENCE ELEMENT IS200"/>
    <property type="match status" value="1"/>
</dbReference>
<dbReference type="SMART" id="SM01321">
    <property type="entry name" value="Y1_Tnp"/>
    <property type="match status" value="1"/>
</dbReference>
<dbReference type="Proteomes" id="UP001139095">
    <property type="component" value="Unassembled WGS sequence"/>
</dbReference>